<feature type="transmembrane region" description="Helical" evidence="1">
    <location>
        <begin position="134"/>
        <end position="155"/>
    </location>
</feature>
<sequence>MLQVSSFEGATLRVPPEFRHRARTVPHLTSHRPANSGLTCAGRSRGHFAMNFEFLRTLHGFINLLQVCFGFAAIFASSLIWSGSNLYFQFIYQGFGWQTLILFILVTTFIFNFIVFLSNLLGKDVLGTVGKKRLLLMYAICLVLLIVAAALETWYCGISAGYLHSRFIAVTIFSWLLVVSYIALLVVTILFV</sequence>
<protein>
    <submittedName>
        <fullName evidence="2">Uncharacterized protein</fullName>
    </submittedName>
</protein>
<organism evidence="2 3">
    <name type="scientific">Cylicocyclus nassatus</name>
    <name type="common">Nematode worm</name>
    <dbReference type="NCBI Taxonomy" id="53992"/>
    <lineage>
        <taxon>Eukaryota</taxon>
        <taxon>Metazoa</taxon>
        <taxon>Ecdysozoa</taxon>
        <taxon>Nematoda</taxon>
        <taxon>Chromadorea</taxon>
        <taxon>Rhabditida</taxon>
        <taxon>Rhabditina</taxon>
        <taxon>Rhabditomorpha</taxon>
        <taxon>Strongyloidea</taxon>
        <taxon>Strongylidae</taxon>
        <taxon>Cylicocyclus</taxon>
    </lineage>
</organism>
<dbReference type="AlphaFoldDB" id="A0AA36HGH0"/>
<gene>
    <name evidence="2" type="ORF">CYNAS_LOCUS21939</name>
</gene>
<feature type="transmembrane region" description="Helical" evidence="1">
    <location>
        <begin position="101"/>
        <end position="122"/>
    </location>
</feature>
<keyword evidence="1" id="KW-0812">Transmembrane</keyword>
<feature type="transmembrane region" description="Helical" evidence="1">
    <location>
        <begin position="60"/>
        <end position="81"/>
    </location>
</feature>
<dbReference type="EMBL" id="CATQJL010000326">
    <property type="protein sequence ID" value="CAJ0609956.1"/>
    <property type="molecule type" value="Genomic_DNA"/>
</dbReference>
<keyword evidence="1" id="KW-1133">Transmembrane helix</keyword>
<keyword evidence="1" id="KW-0472">Membrane</keyword>
<evidence type="ECO:0000313" key="2">
    <source>
        <dbReference type="EMBL" id="CAJ0609956.1"/>
    </source>
</evidence>
<feature type="transmembrane region" description="Helical" evidence="1">
    <location>
        <begin position="167"/>
        <end position="191"/>
    </location>
</feature>
<keyword evidence="3" id="KW-1185">Reference proteome</keyword>
<evidence type="ECO:0000256" key="1">
    <source>
        <dbReference type="SAM" id="Phobius"/>
    </source>
</evidence>
<proteinExistence type="predicted"/>
<reference evidence="2" key="1">
    <citation type="submission" date="2023-07" db="EMBL/GenBank/DDBJ databases">
        <authorList>
            <consortium name="CYATHOMIX"/>
        </authorList>
    </citation>
    <scope>NUCLEOTIDE SEQUENCE</scope>
    <source>
        <strain evidence="2">N/A</strain>
    </source>
</reference>
<dbReference type="Proteomes" id="UP001176961">
    <property type="component" value="Unassembled WGS sequence"/>
</dbReference>
<accession>A0AA36HGH0</accession>
<comment type="caution">
    <text evidence="2">The sequence shown here is derived from an EMBL/GenBank/DDBJ whole genome shotgun (WGS) entry which is preliminary data.</text>
</comment>
<name>A0AA36HGH0_CYLNA</name>
<evidence type="ECO:0000313" key="3">
    <source>
        <dbReference type="Proteomes" id="UP001176961"/>
    </source>
</evidence>